<proteinExistence type="predicted"/>
<comment type="caution">
    <text evidence="2">The sequence shown here is derived from an EMBL/GenBank/DDBJ whole genome shotgun (WGS) entry which is preliminary data.</text>
</comment>
<keyword evidence="3" id="KW-1185">Reference proteome</keyword>
<organism evidence="2 3">
    <name type="scientific">Nocardioides panacisoli</name>
    <dbReference type="NCBI Taxonomy" id="627624"/>
    <lineage>
        <taxon>Bacteria</taxon>
        <taxon>Bacillati</taxon>
        <taxon>Actinomycetota</taxon>
        <taxon>Actinomycetes</taxon>
        <taxon>Propionibacteriales</taxon>
        <taxon>Nocardioidaceae</taxon>
        <taxon>Nocardioides</taxon>
    </lineage>
</organism>
<feature type="signal peptide" evidence="1">
    <location>
        <begin position="1"/>
        <end position="28"/>
    </location>
</feature>
<accession>A0ABP7IUN8</accession>
<evidence type="ECO:0008006" key="4">
    <source>
        <dbReference type="Google" id="ProtNLM"/>
    </source>
</evidence>
<evidence type="ECO:0000313" key="3">
    <source>
        <dbReference type="Proteomes" id="UP001501821"/>
    </source>
</evidence>
<gene>
    <name evidence="2" type="ORF">GCM10022242_30000</name>
</gene>
<protein>
    <recommendedName>
        <fullName evidence="4">DUF3060 domain-containing protein</fullName>
    </recommendedName>
</protein>
<dbReference type="EMBL" id="BAABAH010000011">
    <property type="protein sequence ID" value="GAA3826700.1"/>
    <property type="molecule type" value="Genomic_DNA"/>
</dbReference>
<evidence type="ECO:0000313" key="2">
    <source>
        <dbReference type="EMBL" id="GAA3826700.1"/>
    </source>
</evidence>
<name>A0ABP7IUN8_9ACTN</name>
<reference evidence="3" key="1">
    <citation type="journal article" date="2019" name="Int. J. Syst. Evol. Microbiol.">
        <title>The Global Catalogue of Microorganisms (GCM) 10K type strain sequencing project: providing services to taxonomists for standard genome sequencing and annotation.</title>
        <authorList>
            <consortium name="The Broad Institute Genomics Platform"/>
            <consortium name="The Broad Institute Genome Sequencing Center for Infectious Disease"/>
            <person name="Wu L."/>
            <person name="Ma J."/>
        </authorList>
    </citation>
    <scope>NUCLEOTIDE SEQUENCE [LARGE SCALE GENOMIC DNA]</scope>
    <source>
        <strain evidence="3">JCM 16953</strain>
    </source>
</reference>
<dbReference type="Proteomes" id="UP001501821">
    <property type="component" value="Unassembled WGS sequence"/>
</dbReference>
<keyword evidence="1" id="KW-0732">Signal</keyword>
<evidence type="ECO:0000256" key="1">
    <source>
        <dbReference type="SAM" id="SignalP"/>
    </source>
</evidence>
<sequence length="212" mass="23113">MKKRLLAALVVMGTTAALTQTVASPAQAAPDKPKKLVCDNTMDDPYTGTYASVRVPKGASCYLDGATVNGNLMALHGAVDVYVINTDVKRNIKVRGATRDVKVGPEDCRFDPPVGNNIMVTRSHNVAICLTTVDNNLTLSRNDGRLMLRGNVVGNNIRVTKNLPYNRQPGDGQHPNIATIRVYRNTAESHIVVRDNSDRPLRLLNNTPEPRT</sequence>
<feature type="chain" id="PRO_5045352620" description="DUF3060 domain-containing protein" evidence="1">
    <location>
        <begin position="29"/>
        <end position="212"/>
    </location>
</feature>